<proteinExistence type="predicted"/>
<protein>
    <submittedName>
        <fullName evidence="1">Isomerase</fullName>
    </submittedName>
</protein>
<dbReference type="Pfam" id="PF01261">
    <property type="entry name" value="AP_endonuc_2"/>
    <property type="match status" value="1"/>
</dbReference>
<dbReference type="GO" id="GO:0016853">
    <property type="term" value="F:isomerase activity"/>
    <property type="evidence" value="ECO:0007669"/>
    <property type="project" value="UniProtKB-KW"/>
</dbReference>
<sequence>MSQLHPITVSSWTLGDQCTFEDRVKAAAAAGYDGIGLRAETYVDALNEGLTDQDILAILDRYHVRCTEVEYIVQWCEEPRSYEQKYKEQTCFHMCHLFGVEHINTGLMESYSVEFTAEKLKALAHRASLAGQLIIALEPMPYSGMPDLKKTWAILQAAGAPNVMMLLDMWHWVRADQPFDLLTKEQAKRVISIQLDDAYKRPYAKSILRDESMHDRLAPGTGFEDRTERFIKMIKAAGVDPKVIGVEVISDQYMAKGIDWVAKYTYDHTVKTLQTAWPEILQDPVAAH</sequence>
<dbReference type="PANTHER" id="PTHR12110">
    <property type="entry name" value="HYDROXYPYRUVATE ISOMERASE"/>
    <property type="match status" value="1"/>
</dbReference>
<evidence type="ECO:0000313" key="1">
    <source>
        <dbReference type="EMBL" id="BAI41068.1"/>
    </source>
</evidence>
<dbReference type="EMBL" id="AP011548">
    <property type="protein sequence ID" value="BAI41068.1"/>
    <property type="molecule type" value="Genomic_DNA"/>
</dbReference>
<dbReference type="AlphaFoldDB" id="A0A809MU38"/>
<dbReference type="Gene3D" id="3.20.20.150">
    <property type="entry name" value="Divalent-metal-dependent TIM barrel enzymes"/>
    <property type="match status" value="1"/>
</dbReference>
<name>A0A809MU38_LACRG</name>
<dbReference type="KEGG" id="lrh:LGG_00561"/>
<dbReference type="InterPro" id="IPR013022">
    <property type="entry name" value="Xyl_isomerase-like_TIM-brl"/>
</dbReference>
<dbReference type="RefSeq" id="WP_014569163.1">
    <property type="nucleotide sequence ID" value="NC_013198.1"/>
</dbReference>
<dbReference type="PANTHER" id="PTHR12110:SF48">
    <property type="entry name" value="BLL3656 PROTEIN"/>
    <property type="match status" value="1"/>
</dbReference>
<keyword evidence="1" id="KW-0413">Isomerase</keyword>
<reference evidence="1 2" key="1">
    <citation type="journal article" date="2009" name="J. Bacteriol.">
        <title>Complete genome sequence of the probiotic Lactobacillus rhamnosus ATCC 53103.</title>
        <authorList>
            <person name="Morita H."/>
            <person name="Toh H."/>
            <person name="Oshima K."/>
            <person name="Murakami M."/>
            <person name="Taylor T.D."/>
            <person name="Igimi S."/>
            <person name="Hattori M."/>
        </authorList>
    </citation>
    <scope>NUCLEOTIDE SEQUENCE [LARGE SCALE GENOMIC DNA]</scope>
    <source>
        <strain evidence="2">ATCC 53103 / LMG 18243 / GG [Tokyo]</strain>
    </source>
</reference>
<gene>
    <name evidence="1" type="ordered locus">LRHM_0541</name>
</gene>
<dbReference type="InterPro" id="IPR036237">
    <property type="entry name" value="Xyl_isomerase-like_sf"/>
</dbReference>
<dbReference type="SUPFAM" id="SSF51658">
    <property type="entry name" value="Xylose isomerase-like"/>
    <property type="match status" value="1"/>
</dbReference>
<organism evidence="1 2">
    <name type="scientific">Lacticaseibacillus rhamnosus (strain ATCC 53103 / LMG 18243 / GG)</name>
    <name type="common">Lactobacillus rhamnosus</name>
    <dbReference type="NCBI Taxonomy" id="568703"/>
    <lineage>
        <taxon>Bacteria</taxon>
        <taxon>Bacillati</taxon>
        <taxon>Bacillota</taxon>
        <taxon>Bacilli</taxon>
        <taxon>Lactobacillales</taxon>
        <taxon>Lactobacillaceae</taxon>
        <taxon>Lacticaseibacillus</taxon>
    </lineage>
</organism>
<evidence type="ECO:0000313" key="2">
    <source>
        <dbReference type="Proteomes" id="UP000002067"/>
    </source>
</evidence>
<dbReference type="InterPro" id="IPR050312">
    <property type="entry name" value="IolE/XylAMocC-like"/>
</dbReference>
<dbReference type="Proteomes" id="UP000002067">
    <property type="component" value="Chromosome"/>
</dbReference>
<accession>A0A809MU38</accession>
<dbReference type="KEGG" id="lrg:LRHM_0541"/>